<proteinExistence type="predicted"/>
<dbReference type="OrthoDB" id="9788959at2"/>
<sequence length="161" mass="17656">MKDKILFVTRGGEDCDKGFSYALELAKALNSGIAVLVVYPRQMLSSFEDVMSAAAFAEAGDFNTVKTLLDAQEHDLRETEKQKISEMSVRARDITVNLTHQVASGDVAAAIKEYLRDRSGVDMVLLSPNLAGNKKILDLKKLMKNISKPIVNITVPARAET</sequence>
<evidence type="ECO:0000259" key="1">
    <source>
        <dbReference type="Pfam" id="PF00582"/>
    </source>
</evidence>
<keyword evidence="3" id="KW-1185">Reference proteome</keyword>
<accession>A0A2U3QKN0</accession>
<organism evidence="2 3">
    <name type="scientific">Candidatus Sulfobium mesophilum</name>
    <dbReference type="NCBI Taxonomy" id="2016548"/>
    <lineage>
        <taxon>Bacteria</taxon>
        <taxon>Pseudomonadati</taxon>
        <taxon>Nitrospirota</taxon>
        <taxon>Nitrospiria</taxon>
        <taxon>Nitrospirales</taxon>
        <taxon>Nitrospiraceae</taxon>
        <taxon>Candidatus Sulfobium</taxon>
    </lineage>
</organism>
<reference evidence="3" key="1">
    <citation type="submission" date="2018-03" db="EMBL/GenBank/DDBJ databases">
        <authorList>
            <person name="Zecchin S."/>
        </authorList>
    </citation>
    <scope>NUCLEOTIDE SEQUENCE [LARGE SCALE GENOMIC DNA]</scope>
</reference>
<dbReference type="InterPro" id="IPR014729">
    <property type="entry name" value="Rossmann-like_a/b/a_fold"/>
</dbReference>
<evidence type="ECO:0000313" key="2">
    <source>
        <dbReference type="EMBL" id="SPQ01932.1"/>
    </source>
</evidence>
<dbReference type="Proteomes" id="UP000245125">
    <property type="component" value="Unassembled WGS sequence"/>
</dbReference>
<evidence type="ECO:0000313" key="3">
    <source>
        <dbReference type="Proteomes" id="UP000245125"/>
    </source>
</evidence>
<dbReference type="InterPro" id="IPR006016">
    <property type="entry name" value="UspA"/>
</dbReference>
<name>A0A2U3QKN0_9BACT</name>
<dbReference type="SUPFAM" id="SSF52402">
    <property type="entry name" value="Adenine nucleotide alpha hydrolases-like"/>
    <property type="match status" value="1"/>
</dbReference>
<feature type="domain" description="UspA" evidence="1">
    <location>
        <begin position="3"/>
        <end position="126"/>
    </location>
</feature>
<dbReference type="EMBL" id="OUUY01000130">
    <property type="protein sequence ID" value="SPQ01932.1"/>
    <property type="molecule type" value="Genomic_DNA"/>
</dbReference>
<protein>
    <recommendedName>
        <fullName evidence="1">UspA domain-containing protein</fullName>
    </recommendedName>
</protein>
<dbReference type="CDD" id="cd00293">
    <property type="entry name" value="USP-like"/>
    <property type="match status" value="1"/>
</dbReference>
<dbReference type="Gene3D" id="3.40.50.620">
    <property type="entry name" value="HUPs"/>
    <property type="match status" value="1"/>
</dbReference>
<gene>
    <name evidence="2" type="ORF">NBG4_80032</name>
</gene>
<dbReference type="AlphaFoldDB" id="A0A2U3QKN0"/>
<dbReference type="Pfam" id="PF00582">
    <property type="entry name" value="Usp"/>
    <property type="match status" value="1"/>
</dbReference>